<dbReference type="Pfam" id="PF07963">
    <property type="entry name" value="N_methyl"/>
    <property type="match status" value="1"/>
</dbReference>
<keyword evidence="2" id="KW-0488">Methylation</keyword>
<evidence type="ECO:0000256" key="4">
    <source>
        <dbReference type="ARBA" id="ARBA00022989"/>
    </source>
</evidence>
<organism evidence="7 8">
    <name type="scientific">candidate division WWE3 bacterium CG_4_10_14_0_2_um_filter_41_14</name>
    <dbReference type="NCBI Taxonomy" id="1975072"/>
    <lineage>
        <taxon>Bacteria</taxon>
        <taxon>Katanobacteria</taxon>
    </lineage>
</organism>
<evidence type="ECO:0000313" key="7">
    <source>
        <dbReference type="EMBL" id="PIZ47653.1"/>
    </source>
</evidence>
<evidence type="ECO:0008006" key="9">
    <source>
        <dbReference type="Google" id="ProtNLM"/>
    </source>
</evidence>
<evidence type="ECO:0000256" key="6">
    <source>
        <dbReference type="SAM" id="Phobius"/>
    </source>
</evidence>
<dbReference type="EMBL" id="PFNL01000034">
    <property type="protein sequence ID" value="PIZ47653.1"/>
    <property type="molecule type" value="Genomic_DNA"/>
</dbReference>
<dbReference type="InterPro" id="IPR045584">
    <property type="entry name" value="Pilin-like"/>
</dbReference>
<dbReference type="InterPro" id="IPR012902">
    <property type="entry name" value="N_methyl_site"/>
</dbReference>
<dbReference type="AlphaFoldDB" id="A0A2M7TL41"/>
<gene>
    <name evidence="7" type="ORF">COY32_01270</name>
</gene>
<keyword evidence="3 6" id="KW-0812">Transmembrane</keyword>
<evidence type="ECO:0000256" key="2">
    <source>
        <dbReference type="ARBA" id="ARBA00022481"/>
    </source>
</evidence>
<dbReference type="GO" id="GO:0016020">
    <property type="term" value="C:membrane"/>
    <property type="evidence" value="ECO:0007669"/>
    <property type="project" value="UniProtKB-SubCell"/>
</dbReference>
<accession>A0A2M7TL41</accession>
<evidence type="ECO:0000256" key="1">
    <source>
        <dbReference type="ARBA" id="ARBA00004167"/>
    </source>
</evidence>
<dbReference type="SUPFAM" id="SSF54523">
    <property type="entry name" value="Pili subunits"/>
    <property type="match status" value="1"/>
</dbReference>
<dbReference type="PANTHER" id="PTHR30093:SF44">
    <property type="entry name" value="TYPE II SECRETION SYSTEM CORE PROTEIN G"/>
    <property type="match status" value="1"/>
</dbReference>
<protein>
    <recommendedName>
        <fullName evidence="9">Type II secretion system protein GspG C-terminal domain-containing protein</fullName>
    </recommendedName>
</protein>
<dbReference type="Gene3D" id="3.30.700.10">
    <property type="entry name" value="Glycoprotein, Type 4 Pilin"/>
    <property type="match status" value="1"/>
</dbReference>
<reference evidence="8" key="1">
    <citation type="submission" date="2017-09" db="EMBL/GenBank/DDBJ databases">
        <title>Depth-based differentiation of microbial function through sediment-hosted aquifers and enrichment of novel symbionts in the deep terrestrial subsurface.</title>
        <authorList>
            <person name="Probst A.J."/>
            <person name="Ladd B."/>
            <person name="Jarett J.K."/>
            <person name="Geller-Mcgrath D.E."/>
            <person name="Sieber C.M.K."/>
            <person name="Emerson J.B."/>
            <person name="Anantharaman K."/>
            <person name="Thomas B.C."/>
            <person name="Malmstrom R."/>
            <person name="Stieglmeier M."/>
            <person name="Klingl A."/>
            <person name="Woyke T."/>
            <person name="Ryan C.M."/>
            <person name="Banfield J.F."/>
        </authorList>
    </citation>
    <scope>NUCLEOTIDE SEQUENCE [LARGE SCALE GENOMIC DNA]</scope>
</reference>
<keyword evidence="4 6" id="KW-1133">Transmembrane helix</keyword>
<dbReference type="NCBIfam" id="TIGR02532">
    <property type="entry name" value="IV_pilin_GFxxxE"/>
    <property type="match status" value="1"/>
</dbReference>
<proteinExistence type="predicted"/>
<evidence type="ECO:0000256" key="5">
    <source>
        <dbReference type="ARBA" id="ARBA00023136"/>
    </source>
</evidence>
<sequence>MQKIIPKHFGFTLIELMVVIVIIGILSGIGLASYTGTITKAKVAEAQTYLKDLRDSIRIAHISTDKYLGQITGNWCSDCACRSMNLKDIATTNSCYTIALSAITKIEQATDGVVTGVTNNIRDPWGGPYLIDENEWEWAATPCRKDVIRSAGPDSLLGTADDVVVTLGFSKKCP</sequence>
<comment type="caution">
    <text evidence="7">The sequence shown here is derived from an EMBL/GenBank/DDBJ whole genome shotgun (WGS) entry which is preliminary data.</text>
</comment>
<evidence type="ECO:0000313" key="8">
    <source>
        <dbReference type="Proteomes" id="UP000228920"/>
    </source>
</evidence>
<feature type="transmembrane region" description="Helical" evidence="6">
    <location>
        <begin position="12"/>
        <end position="34"/>
    </location>
</feature>
<dbReference type="PANTHER" id="PTHR30093">
    <property type="entry name" value="GENERAL SECRETION PATHWAY PROTEIN G"/>
    <property type="match status" value="1"/>
</dbReference>
<comment type="subcellular location">
    <subcellularLocation>
        <location evidence="1">Membrane</location>
        <topology evidence="1">Single-pass membrane protein</topology>
    </subcellularLocation>
</comment>
<evidence type="ECO:0000256" key="3">
    <source>
        <dbReference type="ARBA" id="ARBA00022692"/>
    </source>
</evidence>
<name>A0A2M7TL41_UNCKA</name>
<keyword evidence="5 6" id="KW-0472">Membrane</keyword>
<dbReference type="Proteomes" id="UP000228920">
    <property type="component" value="Unassembled WGS sequence"/>
</dbReference>